<dbReference type="InterPro" id="IPR011330">
    <property type="entry name" value="Glyco_hydro/deAcase_b/a-brl"/>
</dbReference>
<dbReference type="RefSeq" id="WP_005603891.1">
    <property type="nucleotide sequence ID" value="NZ_GG663524.1"/>
</dbReference>
<dbReference type="GO" id="GO:0005975">
    <property type="term" value="P:carbohydrate metabolic process"/>
    <property type="evidence" value="ECO:0007669"/>
    <property type="project" value="InterPro"/>
</dbReference>
<feature type="compositionally biased region" description="Low complexity" evidence="1">
    <location>
        <begin position="48"/>
        <end position="61"/>
    </location>
</feature>
<accession>D4S1L3</accession>
<dbReference type="Pfam" id="PF01522">
    <property type="entry name" value="Polysacc_deac_1"/>
    <property type="match status" value="1"/>
</dbReference>
<evidence type="ECO:0000259" key="3">
    <source>
        <dbReference type="PROSITE" id="PS51677"/>
    </source>
</evidence>
<name>D4S1L3_9FIRM</name>
<dbReference type="EMBL" id="ABWN01000035">
    <property type="protein sequence ID" value="EFF67761.1"/>
    <property type="molecule type" value="Genomic_DNA"/>
</dbReference>
<protein>
    <submittedName>
        <fullName evidence="4">Polysaccharide deacetylase</fullName>
    </submittedName>
</protein>
<dbReference type="CDD" id="cd10944">
    <property type="entry name" value="CE4_SmPgdA_like"/>
    <property type="match status" value="1"/>
</dbReference>
<comment type="caution">
    <text evidence="4">The sequence shown here is derived from an EMBL/GenBank/DDBJ whole genome shotgun (WGS) entry which is preliminary data.</text>
</comment>
<evidence type="ECO:0000256" key="2">
    <source>
        <dbReference type="SAM" id="Phobius"/>
    </source>
</evidence>
<keyword evidence="2" id="KW-0812">Transmembrane</keyword>
<dbReference type="Gene3D" id="3.20.20.370">
    <property type="entry name" value="Glycoside hydrolase/deacetylase"/>
    <property type="match status" value="1"/>
</dbReference>
<dbReference type="AlphaFoldDB" id="D4S1L3"/>
<dbReference type="STRING" id="45851.BHV86_08445"/>
<evidence type="ECO:0000313" key="4">
    <source>
        <dbReference type="EMBL" id="EFF67761.1"/>
    </source>
</evidence>
<feature type="region of interest" description="Disordered" evidence="1">
    <location>
        <begin position="33"/>
        <end position="95"/>
    </location>
</feature>
<sequence length="318" mass="35166">MKKKEKITIIFLVVSLMTALVLITLLVLKKPDKSGSEKKADTGPTVKTTADASTTSDAETTSDTEKTTDNEKETTTETPTTAEEETTENPDMLRDNKYNQIAINAKENGQKIVYLTFDDGSGTLTPAVLDTLDKYGVKATFFVVAEYSPSKDFAKEQYNAILAKDHTLGIHSYTHSRANIYQSLDAFKEDIDSVYNYVYELTGFKPYVSRFPGGSSTSFADERMKTEYIPYVKSKGLIYYDWNVSSGDGNGSITSEQVYNNVINGVRNKDVSVVLMHDGSGHEATVEALPRILDTLINEMNCVILPITQSTTPVQADF</sequence>
<evidence type="ECO:0000256" key="1">
    <source>
        <dbReference type="SAM" id="MobiDB-lite"/>
    </source>
</evidence>
<proteinExistence type="predicted"/>
<keyword evidence="2" id="KW-0472">Membrane</keyword>
<dbReference type="PROSITE" id="PS51677">
    <property type="entry name" value="NODB"/>
    <property type="match status" value="1"/>
</dbReference>
<keyword evidence="2" id="KW-1133">Transmembrane helix</keyword>
<keyword evidence="5" id="KW-1185">Reference proteome</keyword>
<dbReference type="HOGENOM" id="CLU_021264_6_1_9"/>
<evidence type="ECO:0000313" key="5">
    <source>
        <dbReference type="Proteomes" id="UP000006238"/>
    </source>
</evidence>
<dbReference type="GeneID" id="98917884"/>
<dbReference type="GO" id="GO:0016810">
    <property type="term" value="F:hydrolase activity, acting on carbon-nitrogen (but not peptide) bonds"/>
    <property type="evidence" value="ECO:0007669"/>
    <property type="project" value="InterPro"/>
</dbReference>
<dbReference type="SUPFAM" id="SSF88713">
    <property type="entry name" value="Glycoside hydrolase/deacetylase"/>
    <property type="match status" value="1"/>
</dbReference>
<dbReference type="Proteomes" id="UP000006238">
    <property type="component" value="Unassembled WGS sequence"/>
</dbReference>
<feature type="domain" description="NodB homology" evidence="3">
    <location>
        <begin position="111"/>
        <end position="304"/>
    </location>
</feature>
<organism evidence="4 5">
    <name type="scientific">Eshraghiella crossota DSM 2876</name>
    <dbReference type="NCBI Taxonomy" id="511680"/>
    <lineage>
        <taxon>Bacteria</taxon>
        <taxon>Bacillati</taxon>
        <taxon>Bacillota</taxon>
        <taxon>Clostridia</taxon>
        <taxon>Lachnospirales</taxon>
        <taxon>Lachnospiraceae</taxon>
        <taxon>Eshraghiella</taxon>
    </lineage>
</organism>
<gene>
    <name evidence="4" type="ORF">BUTYVIB_01985</name>
</gene>
<reference evidence="4 5" key="1">
    <citation type="submission" date="2010-02" db="EMBL/GenBank/DDBJ databases">
        <authorList>
            <person name="Weinstock G."/>
            <person name="Sodergren E."/>
            <person name="Clifton S."/>
            <person name="Fulton L."/>
            <person name="Fulton B."/>
            <person name="Courtney L."/>
            <person name="Fronick C."/>
            <person name="Harrison M."/>
            <person name="Strong C."/>
            <person name="Farmer C."/>
            <person name="Delahaunty K."/>
            <person name="Markovic C."/>
            <person name="Hall O."/>
            <person name="Minx P."/>
            <person name="Tomlinson C."/>
            <person name="Mitreva M."/>
            <person name="Nelson J."/>
            <person name="Hou S."/>
            <person name="Wollam A."/>
            <person name="Pepin K.H."/>
            <person name="Johnson M."/>
            <person name="Bhonagiri V."/>
            <person name="Zhang X."/>
            <person name="Suruliraj S."/>
            <person name="Warren W."/>
            <person name="Chinwalla A."/>
            <person name="Mardis E.R."/>
            <person name="Wilson R.K."/>
        </authorList>
    </citation>
    <scope>NUCLEOTIDE SEQUENCE [LARGE SCALE GENOMIC DNA]</scope>
    <source>
        <strain evidence="4 5">DSM 2876</strain>
    </source>
</reference>
<feature type="compositionally biased region" description="Basic and acidic residues" evidence="1">
    <location>
        <begin position="63"/>
        <end position="75"/>
    </location>
</feature>
<dbReference type="InterPro" id="IPR050248">
    <property type="entry name" value="Polysacc_deacetylase_ArnD"/>
</dbReference>
<dbReference type="PANTHER" id="PTHR10587">
    <property type="entry name" value="GLYCOSYL TRANSFERASE-RELATED"/>
    <property type="match status" value="1"/>
</dbReference>
<dbReference type="eggNOG" id="COG0726">
    <property type="taxonomic scope" value="Bacteria"/>
</dbReference>
<feature type="transmembrane region" description="Helical" evidence="2">
    <location>
        <begin position="7"/>
        <end position="28"/>
    </location>
</feature>
<dbReference type="InterPro" id="IPR002509">
    <property type="entry name" value="NODB_dom"/>
</dbReference>
<dbReference type="PANTHER" id="PTHR10587:SF125">
    <property type="entry name" value="POLYSACCHARIDE DEACETYLASE YHEN-RELATED"/>
    <property type="match status" value="1"/>
</dbReference>